<protein>
    <submittedName>
        <fullName evidence="1">Uncharacterized protein</fullName>
    </submittedName>
</protein>
<evidence type="ECO:0000313" key="1">
    <source>
        <dbReference type="EMBL" id="MFC5993937.1"/>
    </source>
</evidence>
<dbReference type="Proteomes" id="UP001596302">
    <property type="component" value="Unassembled WGS sequence"/>
</dbReference>
<organism evidence="1 2">
    <name type="scientific">Pseudonocardia hispaniensis</name>
    <dbReference type="NCBI Taxonomy" id="904933"/>
    <lineage>
        <taxon>Bacteria</taxon>
        <taxon>Bacillati</taxon>
        <taxon>Actinomycetota</taxon>
        <taxon>Actinomycetes</taxon>
        <taxon>Pseudonocardiales</taxon>
        <taxon>Pseudonocardiaceae</taxon>
        <taxon>Pseudonocardia</taxon>
    </lineage>
</organism>
<reference evidence="2" key="1">
    <citation type="journal article" date="2019" name="Int. J. Syst. Evol. Microbiol.">
        <title>The Global Catalogue of Microorganisms (GCM) 10K type strain sequencing project: providing services to taxonomists for standard genome sequencing and annotation.</title>
        <authorList>
            <consortium name="The Broad Institute Genomics Platform"/>
            <consortium name="The Broad Institute Genome Sequencing Center for Infectious Disease"/>
            <person name="Wu L."/>
            <person name="Ma J."/>
        </authorList>
    </citation>
    <scope>NUCLEOTIDE SEQUENCE [LARGE SCALE GENOMIC DNA]</scope>
    <source>
        <strain evidence="2">CCM 8391</strain>
    </source>
</reference>
<name>A0ABW1J0D1_9PSEU</name>
<keyword evidence="2" id="KW-1185">Reference proteome</keyword>
<evidence type="ECO:0000313" key="2">
    <source>
        <dbReference type="Proteomes" id="UP001596302"/>
    </source>
</evidence>
<comment type="caution">
    <text evidence="1">The sequence shown here is derived from an EMBL/GenBank/DDBJ whole genome shotgun (WGS) entry which is preliminary data.</text>
</comment>
<accession>A0ABW1J0D1</accession>
<gene>
    <name evidence="1" type="ORF">ACFQE5_06910</name>
</gene>
<dbReference type="RefSeq" id="WP_379583976.1">
    <property type="nucleotide sequence ID" value="NZ_JBHSQW010000014.1"/>
</dbReference>
<sequence>MISERAPAAAAGTVGAAQTTIIRWRPEAWLTSFGVGPRSIRRGKIDGREPRTAGIAAGAAETAIMVSR</sequence>
<proteinExistence type="predicted"/>
<dbReference type="EMBL" id="JBHSQW010000014">
    <property type="protein sequence ID" value="MFC5993937.1"/>
    <property type="molecule type" value="Genomic_DNA"/>
</dbReference>